<dbReference type="KEGG" id="dvl:Dvul_0833"/>
<evidence type="ECO:0000313" key="1">
    <source>
        <dbReference type="EMBL" id="ABM27854.1"/>
    </source>
</evidence>
<name>A0A0H3A752_NITV4</name>
<dbReference type="EMBL" id="CP000527">
    <property type="protein sequence ID" value="ABM27854.1"/>
    <property type="molecule type" value="Genomic_DNA"/>
</dbReference>
<organism evidence="1 2">
    <name type="scientific">Nitratidesulfovibrio vulgaris (strain DP4)</name>
    <name type="common">Desulfovibrio vulgaris</name>
    <dbReference type="NCBI Taxonomy" id="391774"/>
    <lineage>
        <taxon>Bacteria</taxon>
        <taxon>Pseudomonadati</taxon>
        <taxon>Thermodesulfobacteriota</taxon>
        <taxon>Desulfovibrionia</taxon>
        <taxon>Desulfovibrionales</taxon>
        <taxon>Desulfovibrionaceae</taxon>
        <taxon>Nitratidesulfovibrio</taxon>
    </lineage>
</organism>
<accession>A0A0H3A752</accession>
<gene>
    <name evidence="1" type="ordered locus">Dvul_0833</name>
</gene>
<dbReference type="AlphaFoldDB" id="A0A0H3A752"/>
<dbReference type="Proteomes" id="UP000009173">
    <property type="component" value="Chromosome"/>
</dbReference>
<reference evidence="2" key="1">
    <citation type="journal article" date="2009" name="Environ. Microbiol.">
        <title>Contribution of mobile genetic elements to Desulfovibrio vulgaris genome plasticity.</title>
        <authorList>
            <person name="Walker C.B."/>
            <person name="Stolyar S."/>
            <person name="Chivian D."/>
            <person name="Pinel N."/>
            <person name="Gabster J.A."/>
            <person name="Dehal P.S."/>
            <person name="He Z."/>
            <person name="Yang Z.K."/>
            <person name="Yen H.C."/>
            <person name="Zhou J."/>
            <person name="Wall J.D."/>
            <person name="Hazen T.C."/>
            <person name="Arkin A.P."/>
            <person name="Stahl D.A."/>
        </authorList>
    </citation>
    <scope>NUCLEOTIDE SEQUENCE [LARGE SCALE GENOMIC DNA]</scope>
    <source>
        <strain evidence="2">DP4</strain>
    </source>
</reference>
<dbReference type="HOGENOM" id="CLU_992990_0_0_7"/>
<sequence>MAVEVSMFHSSSFGLEYGDDAASTPLARPFGTSVTGGLAAWNPADERSFGDLMPALFLASDLFAATYLRGARAGCRRVNPLVPSAAVACEGPWLDQGDLDVYLACVSLALRQGARTSRLRCHVEEAARLAGMGGRTGAVRFANRLKRLHEARMECGDDRFTAQVQLLSSVVHDVAAGGLRIDFGHEFFDALRLSSGTARFIADRAALGRDALGKWLLGVVWTLRDTCLIDLQRLRALAANDKGRDIQQLLQEFARRGYIRDMVTRSDGLVIIRPGRLAGMGGVCGGSEGRTSPVCHLLT</sequence>
<protein>
    <submittedName>
        <fullName evidence="1">Uncharacterized protein</fullName>
    </submittedName>
</protein>
<proteinExistence type="predicted"/>
<evidence type="ECO:0000313" key="2">
    <source>
        <dbReference type="Proteomes" id="UP000009173"/>
    </source>
</evidence>